<name>A0A7X6D372_9ACTN</name>
<keyword evidence="2" id="KW-1133">Transmembrane helix</keyword>
<evidence type="ECO:0000256" key="3">
    <source>
        <dbReference type="SAM" id="SignalP"/>
    </source>
</evidence>
<evidence type="ECO:0000313" key="5">
    <source>
        <dbReference type="Proteomes" id="UP000578686"/>
    </source>
</evidence>
<feature type="transmembrane region" description="Helical" evidence="2">
    <location>
        <begin position="229"/>
        <end position="249"/>
    </location>
</feature>
<dbReference type="Proteomes" id="UP000578686">
    <property type="component" value="Unassembled WGS sequence"/>
</dbReference>
<keyword evidence="3" id="KW-0732">Signal</keyword>
<reference evidence="4 5" key="1">
    <citation type="submission" date="2020-03" db="EMBL/GenBank/DDBJ databases">
        <title>Draft genome of Streptomyces sp. ventii, isolated from the Axial Seamount in the Pacific Ocean, and resequencing of the two type strains Streptomyces lonarensis strain NCL 716 and Streptomyces bohaiensis strain 11A07.</title>
        <authorList>
            <person name="Loughran R.M."/>
            <person name="Pfannmuller K.M."/>
            <person name="Wasson B.J."/>
            <person name="Deadmond M.C."/>
            <person name="Paddock B.E."/>
            <person name="Koyack M.J."/>
            <person name="Gallegos D.A."/>
            <person name="Mitchell E.A."/>
            <person name="Ushijima B."/>
            <person name="Saw J.H."/>
            <person name="Mcphail K.L."/>
            <person name="Videau P."/>
        </authorList>
    </citation>
    <scope>NUCLEOTIDE SEQUENCE [LARGE SCALE GENOMIC DNA]</scope>
    <source>
        <strain evidence="4 5">NCL716</strain>
    </source>
</reference>
<evidence type="ECO:0008006" key="6">
    <source>
        <dbReference type="Google" id="ProtNLM"/>
    </source>
</evidence>
<sequence>MSTDRIRRAPAPRRTTAPGALLRGAARGLAAVLLLATAAAPALAQQDEDDRTAAERIADSLRESPVHVDPFFEPALPEDRQRELAAEIEETGLPFYVVLVPVVQGDDWDGSTETMLEVVRDRMGMAENEPMVAVTNSDGGVRHLRGFEWPWTPESEGEAAVRAVNLDRSSYNASLYSRLSRIVELTDAGEGRAEYDRVHEELTEGMPEQTEEGDGAAGDGGTGGVSLTAVALVVAPLLAVTAGVVVLVARARRGQRYQVPATVFEVARTAGEDELRRRARQELVEFGERLSDHDVPLPGAEEAAAEPSRPGRRGRRTLRVLRPSADPGQALHQALDAYAAAGTVLDGARDVPDLVGVVALVAEGTAALDGTSAPAPGVEPGRLCFFQPLHGPAGPRVRWRQVGRTTALKVPACGHCADAVRAHRPPEVLTVRRDGRDVPYFDEPAERSVWAASGYGAFGGGSLTERVRRGDFTRTRGR</sequence>
<feature type="compositionally biased region" description="Low complexity" evidence="1">
    <location>
        <begin position="296"/>
        <end position="308"/>
    </location>
</feature>
<keyword evidence="5" id="KW-1185">Reference proteome</keyword>
<evidence type="ECO:0000313" key="4">
    <source>
        <dbReference type="EMBL" id="NJQ07367.1"/>
    </source>
</evidence>
<organism evidence="4 5">
    <name type="scientific">Streptomyces lonarensis</name>
    <dbReference type="NCBI Taxonomy" id="700599"/>
    <lineage>
        <taxon>Bacteria</taxon>
        <taxon>Bacillati</taxon>
        <taxon>Actinomycetota</taxon>
        <taxon>Actinomycetes</taxon>
        <taxon>Kitasatosporales</taxon>
        <taxon>Streptomycetaceae</taxon>
        <taxon>Streptomyces</taxon>
    </lineage>
</organism>
<protein>
    <recommendedName>
        <fullName evidence="6">TPM domain-containing protein</fullName>
    </recommendedName>
</protein>
<accession>A0A7X6D372</accession>
<feature type="chain" id="PRO_5031301452" description="TPM domain-containing protein" evidence="3">
    <location>
        <begin position="45"/>
        <end position="478"/>
    </location>
</feature>
<evidence type="ECO:0000256" key="2">
    <source>
        <dbReference type="SAM" id="Phobius"/>
    </source>
</evidence>
<feature type="region of interest" description="Disordered" evidence="1">
    <location>
        <begin position="292"/>
        <end position="315"/>
    </location>
</feature>
<dbReference type="EMBL" id="JAAVJD010000154">
    <property type="protein sequence ID" value="NJQ07367.1"/>
    <property type="molecule type" value="Genomic_DNA"/>
</dbReference>
<gene>
    <name evidence="4" type="ORF">HCN56_17685</name>
</gene>
<dbReference type="RefSeq" id="WP_167972296.1">
    <property type="nucleotide sequence ID" value="NZ_BHZG01000327.1"/>
</dbReference>
<feature type="signal peptide" evidence="3">
    <location>
        <begin position="1"/>
        <end position="44"/>
    </location>
</feature>
<comment type="caution">
    <text evidence="4">The sequence shown here is derived from an EMBL/GenBank/DDBJ whole genome shotgun (WGS) entry which is preliminary data.</text>
</comment>
<evidence type="ECO:0000256" key="1">
    <source>
        <dbReference type="SAM" id="MobiDB-lite"/>
    </source>
</evidence>
<keyword evidence="2" id="KW-0472">Membrane</keyword>
<keyword evidence="2" id="KW-0812">Transmembrane</keyword>
<proteinExistence type="predicted"/>
<dbReference type="AlphaFoldDB" id="A0A7X6D372"/>